<dbReference type="Pfam" id="PF00566">
    <property type="entry name" value="RabGAP-TBC"/>
    <property type="match status" value="1"/>
</dbReference>
<protein>
    <recommendedName>
        <fullName evidence="1">Rab-GAP TBC domain-containing protein</fullName>
    </recommendedName>
</protein>
<dbReference type="Proteomes" id="UP000639772">
    <property type="component" value="Chromosome 1"/>
</dbReference>
<accession>A0A835RZI2</accession>
<proteinExistence type="predicted"/>
<dbReference type="OrthoDB" id="10264062at2759"/>
<reference evidence="2 3" key="1">
    <citation type="journal article" date="2020" name="Nat. Food">
        <title>A phased Vanilla planifolia genome enables genetic improvement of flavour and production.</title>
        <authorList>
            <person name="Hasing T."/>
            <person name="Tang H."/>
            <person name="Brym M."/>
            <person name="Khazi F."/>
            <person name="Huang T."/>
            <person name="Chambers A.H."/>
        </authorList>
    </citation>
    <scope>NUCLEOTIDE SEQUENCE [LARGE SCALE GENOMIC DNA]</scope>
    <source>
        <tissue evidence="2">Leaf</tissue>
    </source>
</reference>
<organism evidence="2 3">
    <name type="scientific">Vanilla planifolia</name>
    <name type="common">Vanilla</name>
    <dbReference type="NCBI Taxonomy" id="51239"/>
    <lineage>
        <taxon>Eukaryota</taxon>
        <taxon>Viridiplantae</taxon>
        <taxon>Streptophyta</taxon>
        <taxon>Embryophyta</taxon>
        <taxon>Tracheophyta</taxon>
        <taxon>Spermatophyta</taxon>
        <taxon>Magnoliopsida</taxon>
        <taxon>Liliopsida</taxon>
        <taxon>Asparagales</taxon>
        <taxon>Orchidaceae</taxon>
        <taxon>Vanilloideae</taxon>
        <taxon>Vanilleae</taxon>
        <taxon>Vanilla</taxon>
    </lineage>
</organism>
<dbReference type="PROSITE" id="PS50086">
    <property type="entry name" value="TBC_RABGAP"/>
    <property type="match status" value="1"/>
</dbReference>
<feature type="domain" description="Rab-GAP TBC" evidence="1">
    <location>
        <begin position="1"/>
        <end position="92"/>
    </location>
</feature>
<dbReference type="AlphaFoldDB" id="A0A835RZI2"/>
<dbReference type="EMBL" id="JADCNM010000001">
    <property type="protein sequence ID" value="KAG0501485.1"/>
    <property type="molecule type" value="Genomic_DNA"/>
</dbReference>
<dbReference type="PANTHER" id="PTHR22957">
    <property type="entry name" value="TBC1 DOMAIN FAMILY MEMBER GTPASE-ACTIVATING PROTEIN"/>
    <property type="match status" value="1"/>
</dbReference>
<sequence>MSISLNIEFFSGMSDLCSPMIILLEDEADAFWCFERLMRRLRGNFRCTEQSLQLLKFLTPNYINTWKHLVEVTTFFCFPYVYGLVPTRVLIL</sequence>
<evidence type="ECO:0000259" key="1">
    <source>
        <dbReference type="PROSITE" id="PS50086"/>
    </source>
</evidence>
<dbReference type="InterPro" id="IPR035969">
    <property type="entry name" value="Rab-GAP_TBC_sf"/>
</dbReference>
<dbReference type="PANTHER" id="PTHR22957:SF689">
    <property type="entry name" value="TBC1 DOMAIN FAMILY MEMBER 15-LIKE"/>
    <property type="match status" value="1"/>
</dbReference>
<dbReference type="SUPFAM" id="SSF47923">
    <property type="entry name" value="Ypt/Rab-GAP domain of gyp1p"/>
    <property type="match status" value="1"/>
</dbReference>
<gene>
    <name evidence="2" type="ORF">HPP92_001557</name>
</gene>
<dbReference type="InterPro" id="IPR000195">
    <property type="entry name" value="Rab-GAP-TBC_dom"/>
</dbReference>
<name>A0A835RZI2_VANPL</name>
<evidence type="ECO:0000313" key="2">
    <source>
        <dbReference type="EMBL" id="KAG0501485.1"/>
    </source>
</evidence>
<comment type="caution">
    <text evidence="2">The sequence shown here is derived from an EMBL/GenBank/DDBJ whole genome shotgun (WGS) entry which is preliminary data.</text>
</comment>
<dbReference type="Gene3D" id="1.10.8.270">
    <property type="entry name" value="putative rabgap domain of human tbc1 domain family member 14 like domains"/>
    <property type="match status" value="1"/>
</dbReference>
<dbReference type="GO" id="GO:0005096">
    <property type="term" value="F:GTPase activator activity"/>
    <property type="evidence" value="ECO:0007669"/>
    <property type="project" value="TreeGrafter"/>
</dbReference>
<evidence type="ECO:0000313" key="3">
    <source>
        <dbReference type="Proteomes" id="UP000639772"/>
    </source>
</evidence>